<dbReference type="PANTHER" id="PTHR43405:SF1">
    <property type="entry name" value="GLYCOSYL HYDROLASE DIGH"/>
    <property type="match status" value="1"/>
</dbReference>
<evidence type="ECO:0000313" key="6">
    <source>
        <dbReference type="Proteomes" id="UP000235589"/>
    </source>
</evidence>
<feature type="compositionally biased region" description="Polar residues" evidence="3">
    <location>
        <begin position="412"/>
        <end position="422"/>
    </location>
</feature>
<dbReference type="InterPro" id="IPR052177">
    <property type="entry name" value="Divisome_Glycosyl_Hydrolase"/>
</dbReference>
<dbReference type="Pfam" id="PF02638">
    <property type="entry name" value="GHL10"/>
    <property type="match status" value="1"/>
</dbReference>
<dbReference type="Gene3D" id="3.20.20.80">
    <property type="entry name" value="Glycosidases"/>
    <property type="match status" value="1"/>
</dbReference>
<dbReference type="EMBL" id="CP020991">
    <property type="protein sequence ID" value="AUO19752.1"/>
    <property type="molecule type" value="Genomic_DNA"/>
</dbReference>
<dbReference type="InterPro" id="IPR001119">
    <property type="entry name" value="SLH_dom"/>
</dbReference>
<feature type="domain" description="SLH" evidence="4">
    <location>
        <begin position="589"/>
        <end position="648"/>
    </location>
</feature>
<feature type="domain" description="SLH" evidence="4">
    <location>
        <begin position="524"/>
        <end position="583"/>
    </location>
</feature>
<evidence type="ECO:0000256" key="3">
    <source>
        <dbReference type="SAM" id="MobiDB-lite"/>
    </source>
</evidence>
<dbReference type="GeneID" id="98062986"/>
<name>A0A2K9P3C6_9FIRM</name>
<dbReference type="GO" id="GO:0016787">
    <property type="term" value="F:hydrolase activity"/>
    <property type="evidence" value="ECO:0007669"/>
    <property type="project" value="UniProtKB-KW"/>
</dbReference>
<dbReference type="InterPro" id="IPR017853">
    <property type="entry name" value="GH"/>
</dbReference>
<evidence type="ECO:0000313" key="5">
    <source>
        <dbReference type="EMBL" id="AUO19752.1"/>
    </source>
</evidence>
<organism evidence="5 6">
    <name type="scientific">Monoglobus pectinilyticus</name>
    <dbReference type="NCBI Taxonomy" id="1981510"/>
    <lineage>
        <taxon>Bacteria</taxon>
        <taxon>Bacillati</taxon>
        <taxon>Bacillota</taxon>
        <taxon>Clostridia</taxon>
        <taxon>Monoglobales</taxon>
        <taxon>Monoglobaceae</taxon>
        <taxon>Monoglobus</taxon>
    </lineage>
</organism>
<dbReference type="KEGG" id="mpec:B9O19_01595"/>
<keyword evidence="6" id="KW-1185">Reference proteome</keyword>
<sequence>MKRFDFSMKLIVLAVCAAIAVNLFYTPKTDIVSAEDTEMRGIWVASVGNLDYPQSPTADAWQLRVQMDEVLDNCQDMGFNTVFLQVRPSGDALYKSDIFPWSRYLTGTQGTAPSDGFDPLEYAVNEAHKRGMQLHAWINPYRVTNSSNDNGKLAANNPAVLRPDLVLTDSSGKMYLNPGEADSIDIILEGIREIVRNYDVDGIHMDDYFYPSSGFDDSAAYFKYQDAYPNKADWRRSMVTTLISCARDAVKEIKPNCMFGVSPSGIWANAGDTPGGSNTNGSSSYHSLYADTKLWVEREYLDYIMPQIYWYNGQPNADYNTLINWWAGVCAPKNVKLYIGEAAYKAASGSEAAWKGQNGINELSNQVSMCRQSQYIGGYSMFEYSSFMGNSNLYNLIKQLHSTPAAAPTLGEINQPNPQPEVTQAPEDKPSEPTQEPASADPTNAPIAADPTSAPTNVGDASKFTDMGEYGWAMPYIEDLVNQGIVKGISETEFGPDIFISRADATVLLYRILKESDITFTENFDDVYPDKYYYDEIGQAKATGVAWGIGNNLFDPDGTMQRQDMATLAYRVLKARQILTAIPNTAKALNNYWDWRDIDFYARDAIAACVENNLMGGYGDGTIRPKDDATRIEVALFVQRIKTLIDSK</sequence>
<dbReference type="PANTHER" id="PTHR43405">
    <property type="entry name" value="GLYCOSYL HYDROLASE DIGH"/>
    <property type="match status" value="1"/>
</dbReference>
<feature type="region of interest" description="Disordered" evidence="3">
    <location>
        <begin position="407"/>
        <end position="461"/>
    </location>
</feature>
<keyword evidence="1" id="KW-0732">Signal</keyword>
<feature type="domain" description="SLH" evidence="4">
    <location>
        <begin position="460"/>
        <end position="523"/>
    </location>
</feature>
<keyword evidence="2" id="KW-0677">Repeat</keyword>
<evidence type="ECO:0000256" key="1">
    <source>
        <dbReference type="ARBA" id="ARBA00022729"/>
    </source>
</evidence>
<evidence type="ECO:0000259" key="4">
    <source>
        <dbReference type="PROSITE" id="PS51272"/>
    </source>
</evidence>
<dbReference type="Pfam" id="PF00395">
    <property type="entry name" value="SLH"/>
    <property type="match status" value="3"/>
</dbReference>
<protein>
    <submittedName>
        <fullName evidence="5">Glycoside hydrolase family 10 / S-layer domain-containing protein</fullName>
    </submittedName>
</protein>
<accession>A0A2K9P3C6</accession>
<dbReference type="AlphaFoldDB" id="A0A2K9P3C6"/>
<reference evidence="5 6" key="1">
    <citation type="submission" date="2017-04" db="EMBL/GenBank/DDBJ databases">
        <title>Monoglobus pectinilyticus 14 draft genome.</title>
        <authorList>
            <person name="Kim C."/>
            <person name="Rosendale D.I."/>
            <person name="Kelly W.J."/>
            <person name="Tannock G.W."/>
            <person name="Patchett M.L."/>
            <person name="Jordens J.Z."/>
        </authorList>
    </citation>
    <scope>NUCLEOTIDE SEQUENCE [LARGE SCALE GENOMIC DNA]</scope>
    <source>
        <strain evidence="5 6">14</strain>
    </source>
</reference>
<evidence type="ECO:0000256" key="2">
    <source>
        <dbReference type="ARBA" id="ARBA00022737"/>
    </source>
</evidence>
<keyword evidence="5" id="KW-0378">Hydrolase</keyword>
<dbReference type="RefSeq" id="WP_158648955.1">
    <property type="nucleotide sequence ID" value="NZ_CP020991.1"/>
</dbReference>
<dbReference type="OrthoDB" id="43070at2"/>
<proteinExistence type="predicted"/>
<dbReference type="InterPro" id="IPR003790">
    <property type="entry name" value="GHL10"/>
</dbReference>
<gene>
    <name evidence="5" type="ORF">B9O19_01595</name>
</gene>
<dbReference type="Proteomes" id="UP000235589">
    <property type="component" value="Chromosome"/>
</dbReference>
<dbReference type="PROSITE" id="PS51272">
    <property type="entry name" value="SLH"/>
    <property type="match status" value="3"/>
</dbReference>
<dbReference type="SUPFAM" id="SSF51445">
    <property type="entry name" value="(Trans)glycosidases"/>
    <property type="match status" value="1"/>
</dbReference>